<evidence type="ECO:0000256" key="3">
    <source>
        <dbReference type="RuleBase" id="RU000363"/>
    </source>
</evidence>
<dbReference type="GO" id="GO:0016491">
    <property type="term" value="F:oxidoreductase activity"/>
    <property type="evidence" value="ECO:0007669"/>
    <property type="project" value="UniProtKB-KW"/>
</dbReference>
<accession>A0A2T8FF19</accession>
<gene>
    <name evidence="5" type="ORF">DDE18_01260</name>
</gene>
<sequence length="338" mass="36135">MSGGQRPEGQGPDGQQPWTLADIPDQTGRTIVVTGPSLGGIGYHTALELTRKGARVVLAGRSEEKLAAADAAIRKEVHDAALEHLVVDLADLSSVRRAGAAAVVLGRIDVLVNNAGIMATPHRLTVDGLESQMATNHFGPFLLTGLLLPQLVATDDGSKEGSREERREGRVVTVSSLMHRAARQAPLHDPRSRRRYQRWPAYGESKLANLLFTYELDRRARDAGLPLKALAAHPGLSGTHLTVNGMFAHSHLGEAPRRPAAILDAAVKAVSQSAAAGAWPSLMAATADLPGSTYVGPSGRGELRGPPMIVSSRRLSHDREAQRRLWEISEETVGLSYP</sequence>
<dbReference type="Pfam" id="PF00106">
    <property type="entry name" value="adh_short"/>
    <property type="match status" value="1"/>
</dbReference>
<evidence type="ECO:0000313" key="5">
    <source>
        <dbReference type="EMBL" id="PVG84289.1"/>
    </source>
</evidence>
<protein>
    <submittedName>
        <fullName evidence="5">Short-chain dehydrogenase</fullName>
    </submittedName>
</protein>
<evidence type="ECO:0000256" key="1">
    <source>
        <dbReference type="ARBA" id="ARBA00006484"/>
    </source>
</evidence>
<dbReference type="InterPro" id="IPR036291">
    <property type="entry name" value="NAD(P)-bd_dom_sf"/>
</dbReference>
<comment type="caution">
    <text evidence="5">The sequence shown here is derived from an EMBL/GenBank/DDBJ whole genome shotgun (WGS) entry which is preliminary data.</text>
</comment>
<dbReference type="Proteomes" id="UP000246018">
    <property type="component" value="Unassembled WGS sequence"/>
</dbReference>
<dbReference type="NCBIfam" id="NF004846">
    <property type="entry name" value="PRK06197.1"/>
    <property type="match status" value="1"/>
</dbReference>
<comment type="similarity">
    <text evidence="1 3">Belongs to the short-chain dehydrogenases/reductases (SDR) family.</text>
</comment>
<dbReference type="PRINTS" id="PR00080">
    <property type="entry name" value="SDRFAMILY"/>
</dbReference>
<organism evidence="5 6">
    <name type="scientific">Nocardioides gansuensis</name>
    <dbReference type="NCBI Taxonomy" id="2138300"/>
    <lineage>
        <taxon>Bacteria</taxon>
        <taxon>Bacillati</taxon>
        <taxon>Actinomycetota</taxon>
        <taxon>Actinomycetes</taxon>
        <taxon>Propionibacteriales</taxon>
        <taxon>Nocardioidaceae</taxon>
        <taxon>Nocardioides</taxon>
    </lineage>
</organism>
<dbReference type="AlphaFoldDB" id="A0A2T8FF19"/>
<keyword evidence="2" id="KW-0560">Oxidoreductase</keyword>
<dbReference type="PRINTS" id="PR00081">
    <property type="entry name" value="GDHRDH"/>
</dbReference>
<dbReference type="RefSeq" id="WP_116570420.1">
    <property type="nucleotide sequence ID" value="NZ_QDGZ01000001.1"/>
</dbReference>
<evidence type="ECO:0000256" key="4">
    <source>
        <dbReference type="SAM" id="MobiDB-lite"/>
    </source>
</evidence>
<dbReference type="OrthoDB" id="4577644at2"/>
<dbReference type="PANTHER" id="PTHR24320">
    <property type="entry name" value="RETINOL DEHYDROGENASE"/>
    <property type="match status" value="1"/>
</dbReference>
<dbReference type="SUPFAM" id="SSF51735">
    <property type="entry name" value="NAD(P)-binding Rossmann-fold domains"/>
    <property type="match status" value="1"/>
</dbReference>
<dbReference type="EMBL" id="QDGZ01000001">
    <property type="protein sequence ID" value="PVG84289.1"/>
    <property type="molecule type" value="Genomic_DNA"/>
</dbReference>
<feature type="region of interest" description="Disordered" evidence="4">
    <location>
        <begin position="1"/>
        <end position="22"/>
    </location>
</feature>
<dbReference type="Gene3D" id="3.40.50.720">
    <property type="entry name" value="NAD(P)-binding Rossmann-like Domain"/>
    <property type="match status" value="1"/>
</dbReference>
<reference evidence="5 6" key="1">
    <citation type="submission" date="2018-04" db="EMBL/GenBank/DDBJ databases">
        <title>Genome of Nocardioides gansuensis WSJ-1.</title>
        <authorList>
            <person name="Wu S."/>
            <person name="Wang G."/>
        </authorList>
    </citation>
    <scope>NUCLEOTIDE SEQUENCE [LARGE SCALE GENOMIC DNA]</scope>
    <source>
        <strain evidence="5 6">WSJ-1</strain>
    </source>
</reference>
<name>A0A2T8FF19_9ACTN</name>
<keyword evidence="6" id="KW-1185">Reference proteome</keyword>
<evidence type="ECO:0000313" key="6">
    <source>
        <dbReference type="Proteomes" id="UP000246018"/>
    </source>
</evidence>
<dbReference type="PANTHER" id="PTHR24320:SF148">
    <property type="entry name" value="NAD(P)-BINDING ROSSMANN-FOLD SUPERFAMILY PROTEIN"/>
    <property type="match status" value="1"/>
</dbReference>
<proteinExistence type="inferred from homology"/>
<dbReference type="InterPro" id="IPR002347">
    <property type="entry name" value="SDR_fam"/>
</dbReference>
<evidence type="ECO:0000256" key="2">
    <source>
        <dbReference type="ARBA" id="ARBA00023002"/>
    </source>
</evidence>